<keyword evidence="2 3" id="KW-0175">Coiled coil</keyword>
<evidence type="ECO:0000259" key="8">
    <source>
        <dbReference type="Pfam" id="PF25990"/>
    </source>
</evidence>
<dbReference type="InterPro" id="IPR050465">
    <property type="entry name" value="UPF0194_transport"/>
</dbReference>
<keyword evidence="5" id="KW-1133">Transmembrane helix</keyword>
<feature type="region of interest" description="Disordered" evidence="4">
    <location>
        <begin position="410"/>
        <end position="430"/>
    </location>
</feature>
<dbReference type="InterPro" id="IPR058636">
    <property type="entry name" value="Beta-barrel_YknX"/>
</dbReference>
<dbReference type="Pfam" id="PF25917">
    <property type="entry name" value="BSH_RND"/>
    <property type="match status" value="1"/>
</dbReference>
<dbReference type="Gene3D" id="2.40.50.100">
    <property type="match status" value="2"/>
</dbReference>
<dbReference type="Proteomes" id="UP001500713">
    <property type="component" value="Unassembled WGS sequence"/>
</dbReference>
<feature type="coiled-coil region" evidence="3">
    <location>
        <begin position="106"/>
        <end position="133"/>
    </location>
</feature>
<keyword evidence="5" id="KW-0472">Membrane</keyword>
<keyword evidence="5" id="KW-0812">Transmembrane</keyword>
<dbReference type="PANTHER" id="PTHR32347">
    <property type="entry name" value="EFFLUX SYSTEM COMPONENT YKNX-RELATED"/>
    <property type="match status" value="1"/>
</dbReference>
<reference evidence="10" key="1">
    <citation type="journal article" date="2019" name="Int. J. Syst. Evol. Microbiol.">
        <title>The Global Catalogue of Microorganisms (GCM) 10K type strain sequencing project: providing services to taxonomists for standard genome sequencing and annotation.</title>
        <authorList>
            <consortium name="The Broad Institute Genomics Platform"/>
            <consortium name="The Broad Institute Genome Sequencing Center for Infectious Disease"/>
            <person name="Wu L."/>
            <person name="Ma J."/>
        </authorList>
    </citation>
    <scope>NUCLEOTIDE SEQUENCE [LARGE SCALE GENOMIC DNA]</scope>
    <source>
        <strain evidence="10">JCM 14162</strain>
    </source>
</reference>
<evidence type="ECO:0000259" key="6">
    <source>
        <dbReference type="Pfam" id="PF25876"/>
    </source>
</evidence>
<dbReference type="PANTHER" id="PTHR32347:SF14">
    <property type="entry name" value="EFFLUX SYSTEM COMPONENT YKNX-RELATED"/>
    <property type="match status" value="1"/>
</dbReference>
<dbReference type="Pfam" id="PF25876">
    <property type="entry name" value="HH_MFP_RND"/>
    <property type="match status" value="1"/>
</dbReference>
<evidence type="ECO:0000256" key="5">
    <source>
        <dbReference type="SAM" id="Phobius"/>
    </source>
</evidence>
<comment type="caution">
    <text evidence="9">The sequence shown here is derived from an EMBL/GenBank/DDBJ whole genome shotgun (WGS) entry which is preliminary data.</text>
</comment>
<gene>
    <name evidence="9" type="ORF">GCM10009096_28680</name>
</gene>
<feature type="region of interest" description="Disordered" evidence="4">
    <location>
        <begin position="331"/>
        <end position="382"/>
    </location>
</feature>
<name>A0ABP3KPA6_9SPHN</name>
<feature type="domain" description="YknX-like beta-barrel" evidence="8">
    <location>
        <begin position="243"/>
        <end position="318"/>
    </location>
</feature>
<dbReference type="InterPro" id="IPR058625">
    <property type="entry name" value="MdtA-like_BSH"/>
</dbReference>
<feature type="domain" description="Multidrug resistance protein MdtA-like barrel-sandwich hybrid" evidence="7">
    <location>
        <begin position="65"/>
        <end position="233"/>
    </location>
</feature>
<comment type="subcellular location">
    <subcellularLocation>
        <location evidence="1">Cell envelope</location>
    </subcellularLocation>
</comment>
<proteinExistence type="predicted"/>
<evidence type="ECO:0000256" key="4">
    <source>
        <dbReference type="SAM" id="MobiDB-lite"/>
    </source>
</evidence>
<dbReference type="RefSeq" id="WP_229955214.1">
    <property type="nucleotide sequence ID" value="NZ_BAAAEM010000003.1"/>
</dbReference>
<evidence type="ECO:0000313" key="10">
    <source>
        <dbReference type="Proteomes" id="UP001500713"/>
    </source>
</evidence>
<feature type="domain" description="Multidrug resistance protein MdtA-like alpha-helical hairpin" evidence="6">
    <location>
        <begin position="119"/>
        <end position="178"/>
    </location>
</feature>
<evidence type="ECO:0000256" key="1">
    <source>
        <dbReference type="ARBA" id="ARBA00004196"/>
    </source>
</evidence>
<sequence length="430" mass="46936">MIITRSLAWIRLHPVISGFIALVVIALLYKLIVPAAQSYEYVAEPVSRGSVARVVSASGKLRALNTINVGSEISGQVTDVYVDFNSPVTAGQVLARIDPTRIQARVTQARAQVASAQATLAQAEASIIRAQTDFEVQSREFERQKQLADKGFVSKAGIDQARNALANARAALSTARAQAQSGRAQIAQSEAELSSAQLDLNRTRILAPTSGVVINKLVEPGTTVAASFQTPNLFEIAADTSRMQVEASVDEADIGQVRVDQLVRFTVDSYPDDTFVAKVGQIRKSATEEQNVVSYLVILDVDNKEGKLLTGMTANVEIVTGTKTNVLRVPAPAIRFRPRKSDRPDEDKDQQEQSGNSDEEKQKKARTAQIWIAGDDPYEPTRRTVTIGLAGEDFVEIIKGVEEKEKVLVRSRNLENDDDEEEDEFARGNT</sequence>
<dbReference type="EMBL" id="BAAAEM010000003">
    <property type="protein sequence ID" value="GAA0484356.1"/>
    <property type="molecule type" value="Genomic_DNA"/>
</dbReference>
<protein>
    <submittedName>
        <fullName evidence="9">Efflux RND transporter periplasmic adaptor subunit</fullName>
    </submittedName>
</protein>
<accession>A0ABP3KPA6</accession>
<dbReference type="Pfam" id="PF25990">
    <property type="entry name" value="Beta-barrel_YknX"/>
    <property type="match status" value="1"/>
</dbReference>
<organism evidence="9 10">
    <name type="scientific">Parasphingorhabdus litoris</name>
    <dbReference type="NCBI Taxonomy" id="394733"/>
    <lineage>
        <taxon>Bacteria</taxon>
        <taxon>Pseudomonadati</taxon>
        <taxon>Pseudomonadota</taxon>
        <taxon>Alphaproteobacteria</taxon>
        <taxon>Sphingomonadales</taxon>
        <taxon>Sphingomonadaceae</taxon>
        <taxon>Parasphingorhabdus</taxon>
    </lineage>
</organism>
<evidence type="ECO:0000313" key="9">
    <source>
        <dbReference type="EMBL" id="GAA0484356.1"/>
    </source>
</evidence>
<dbReference type="Gene3D" id="2.40.30.170">
    <property type="match status" value="1"/>
</dbReference>
<evidence type="ECO:0000259" key="7">
    <source>
        <dbReference type="Pfam" id="PF25917"/>
    </source>
</evidence>
<dbReference type="SUPFAM" id="SSF111369">
    <property type="entry name" value="HlyD-like secretion proteins"/>
    <property type="match status" value="1"/>
</dbReference>
<keyword evidence="10" id="KW-1185">Reference proteome</keyword>
<dbReference type="InterPro" id="IPR058624">
    <property type="entry name" value="MdtA-like_HH"/>
</dbReference>
<evidence type="ECO:0000256" key="3">
    <source>
        <dbReference type="SAM" id="Coils"/>
    </source>
</evidence>
<evidence type="ECO:0000256" key="2">
    <source>
        <dbReference type="ARBA" id="ARBA00023054"/>
    </source>
</evidence>
<feature type="transmembrane region" description="Helical" evidence="5">
    <location>
        <begin position="12"/>
        <end position="32"/>
    </location>
</feature>